<feature type="domain" description="SAP" evidence="2">
    <location>
        <begin position="64"/>
        <end position="98"/>
    </location>
</feature>
<dbReference type="PANTHER" id="PTHR22793:SF12">
    <property type="entry name" value="MYOCARDIN-RELATED TRANSCRIPTION FACTOR, ISOFORM H"/>
    <property type="match status" value="1"/>
</dbReference>
<dbReference type="AlphaFoldDB" id="A0A183EV51"/>
<gene>
    <name evidence="3" type="ORF">GPUH_LOCUS24842</name>
</gene>
<accession>A0A183EV51</accession>
<feature type="compositionally biased region" description="Low complexity" evidence="1">
    <location>
        <begin position="151"/>
        <end position="172"/>
    </location>
</feature>
<keyword evidence="4" id="KW-1185">Reference proteome</keyword>
<dbReference type="Pfam" id="PF02037">
    <property type="entry name" value="SAP"/>
    <property type="match status" value="1"/>
</dbReference>
<dbReference type="OrthoDB" id="197676at2759"/>
<dbReference type="InterPro" id="IPR003034">
    <property type="entry name" value="SAP_dom"/>
</dbReference>
<protein>
    <submittedName>
        <fullName evidence="5">SAP domain-containing protein</fullName>
    </submittedName>
</protein>
<proteinExistence type="predicted"/>
<organism evidence="5">
    <name type="scientific">Gongylonema pulchrum</name>
    <dbReference type="NCBI Taxonomy" id="637853"/>
    <lineage>
        <taxon>Eukaryota</taxon>
        <taxon>Metazoa</taxon>
        <taxon>Ecdysozoa</taxon>
        <taxon>Nematoda</taxon>
        <taxon>Chromadorea</taxon>
        <taxon>Rhabditida</taxon>
        <taxon>Spirurina</taxon>
        <taxon>Spiruromorpha</taxon>
        <taxon>Spiruroidea</taxon>
        <taxon>Gongylonematidae</taxon>
        <taxon>Gongylonema</taxon>
    </lineage>
</organism>
<feature type="compositionally biased region" description="Basic and acidic residues" evidence="1">
    <location>
        <begin position="56"/>
        <end position="68"/>
    </location>
</feature>
<evidence type="ECO:0000259" key="2">
    <source>
        <dbReference type="PROSITE" id="PS50800"/>
    </source>
</evidence>
<dbReference type="WBParaSite" id="GPUH_0002487201-mRNA-1">
    <property type="protein sequence ID" value="GPUH_0002487201-mRNA-1"/>
    <property type="gene ID" value="GPUH_0002487201"/>
</dbReference>
<evidence type="ECO:0000313" key="3">
    <source>
        <dbReference type="EMBL" id="VDN43405.1"/>
    </source>
</evidence>
<dbReference type="Proteomes" id="UP000271098">
    <property type="component" value="Unassembled WGS sequence"/>
</dbReference>
<dbReference type="PROSITE" id="PS50800">
    <property type="entry name" value="SAP"/>
    <property type="match status" value="1"/>
</dbReference>
<evidence type="ECO:0000313" key="4">
    <source>
        <dbReference type="Proteomes" id="UP000271098"/>
    </source>
</evidence>
<dbReference type="InterPro" id="IPR036361">
    <property type="entry name" value="SAP_dom_sf"/>
</dbReference>
<evidence type="ECO:0000256" key="1">
    <source>
        <dbReference type="SAM" id="MobiDB-lite"/>
    </source>
</evidence>
<feature type="region of interest" description="Disordered" evidence="1">
    <location>
        <begin position="149"/>
        <end position="172"/>
    </location>
</feature>
<dbReference type="SUPFAM" id="SSF68906">
    <property type="entry name" value="SAP domain"/>
    <property type="match status" value="1"/>
</dbReference>
<sequence length="172" mass="18511">MTASTHSSLVGTECLGNGTQLLVQEQSQESLQCCQCSSCSLNDPALSSGSSSSANENEKSKSRLSDYRVQDLKNECKKRQLPVSGAKPQLLERLRPYEDSILYPCAGSTLVTDAASDFVSVPSPVSDVSTQSNRLPPISNVIGDYVHKHSVSPLVQQQQQQQSQSASQHSVV</sequence>
<dbReference type="GO" id="GO:0045944">
    <property type="term" value="P:positive regulation of transcription by RNA polymerase II"/>
    <property type="evidence" value="ECO:0007669"/>
    <property type="project" value="TreeGrafter"/>
</dbReference>
<feature type="region of interest" description="Disordered" evidence="1">
    <location>
        <begin position="47"/>
        <end position="68"/>
    </location>
</feature>
<dbReference type="InterPro" id="IPR043451">
    <property type="entry name" value="Myocardin-like"/>
</dbReference>
<dbReference type="GO" id="GO:0005634">
    <property type="term" value="C:nucleus"/>
    <property type="evidence" value="ECO:0007669"/>
    <property type="project" value="TreeGrafter"/>
</dbReference>
<dbReference type="Gene3D" id="1.10.720.30">
    <property type="entry name" value="SAP domain"/>
    <property type="match status" value="1"/>
</dbReference>
<evidence type="ECO:0000313" key="5">
    <source>
        <dbReference type="WBParaSite" id="GPUH_0002487201-mRNA-1"/>
    </source>
</evidence>
<name>A0A183EV51_9BILA</name>
<dbReference type="SMART" id="SM00513">
    <property type="entry name" value="SAP"/>
    <property type="match status" value="1"/>
</dbReference>
<dbReference type="EMBL" id="UYRT01102731">
    <property type="protein sequence ID" value="VDN43405.1"/>
    <property type="molecule type" value="Genomic_DNA"/>
</dbReference>
<dbReference type="PANTHER" id="PTHR22793">
    <property type="entry name" value="MYOCARDIN-RELATED TRANSCRIPTION FACTOR-RELATED"/>
    <property type="match status" value="1"/>
</dbReference>
<dbReference type="GO" id="GO:0003713">
    <property type="term" value="F:transcription coactivator activity"/>
    <property type="evidence" value="ECO:0007669"/>
    <property type="project" value="TreeGrafter"/>
</dbReference>
<reference evidence="3 4" key="2">
    <citation type="submission" date="2018-11" db="EMBL/GenBank/DDBJ databases">
        <authorList>
            <consortium name="Pathogen Informatics"/>
        </authorList>
    </citation>
    <scope>NUCLEOTIDE SEQUENCE [LARGE SCALE GENOMIC DNA]</scope>
</reference>
<reference evidence="5" key="1">
    <citation type="submission" date="2016-06" db="UniProtKB">
        <authorList>
            <consortium name="WormBaseParasite"/>
        </authorList>
    </citation>
    <scope>IDENTIFICATION</scope>
</reference>